<organism evidence="7 8">
    <name type="scientific">Brassica napus</name>
    <name type="common">Rape</name>
    <dbReference type="NCBI Taxonomy" id="3708"/>
    <lineage>
        <taxon>Eukaryota</taxon>
        <taxon>Viridiplantae</taxon>
        <taxon>Streptophyta</taxon>
        <taxon>Embryophyta</taxon>
        <taxon>Tracheophyta</taxon>
        <taxon>Spermatophyta</taxon>
        <taxon>Magnoliopsida</taxon>
        <taxon>eudicotyledons</taxon>
        <taxon>Gunneridae</taxon>
        <taxon>Pentapetalae</taxon>
        <taxon>rosids</taxon>
        <taxon>malvids</taxon>
        <taxon>Brassicales</taxon>
        <taxon>Brassicaceae</taxon>
        <taxon>Brassiceae</taxon>
        <taxon>Brassica</taxon>
    </lineage>
</organism>
<dbReference type="Gene3D" id="2.40.70.10">
    <property type="entry name" value="Acid Proteases"/>
    <property type="match status" value="2"/>
</dbReference>
<comment type="similarity">
    <text evidence="2">Belongs to the peptidase A1 family.</text>
</comment>
<dbReference type="GO" id="GO:0004190">
    <property type="term" value="F:aspartic-type endopeptidase activity"/>
    <property type="evidence" value="ECO:0007669"/>
    <property type="project" value="InterPro"/>
</dbReference>
<dbReference type="PaxDb" id="3708-A0A078FLZ8"/>
<dbReference type="Proteomes" id="UP000028999">
    <property type="component" value="Unassembled WGS sequence"/>
</dbReference>
<comment type="subcellular location">
    <subcellularLocation>
        <location evidence="1">Secreted</location>
        <location evidence="1">Extracellular space</location>
    </subcellularLocation>
</comment>
<evidence type="ECO:0000256" key="1">
    <source>
        <dbReference type="ARBA" id="ARBA00004239"/>
    </source>
</evidence>
<feature type="chain" id="PRO_5001734875" evidence="5">
    <location>
        <begin position="26"/>
        <end position="432"/>
    </location>
</feature>
<dbReference type="Pfam" id="PF14543">
    <property type="entry name" value="TAXi_N"/>
    <property type="match status" value="1"/>
</dbReference>
<dbReference type="AlphaFoldDB" id="A0A078FLZ8"/>
<dbReference type="Pfam" id="PF14541">
    <property type="entry name" value="TAXi_C"/>
    <property type="match status" value="1"/>
</dbReference>
<evidence type="ECO:0000256" key="5">
    <source>
        <dbReference type="SAM" id="SignalP"/>
    </source>
</evidence>
<evidence type="ECO:0000256" key="3">
    <source>
        <dbReference type="ARBA" id="ARBA00022525"/>
    </source>
</evidence>
<dbReference type="GO" id="GO:0006508">
    <property type="term" value="P:proteolysis"/>
    <property type="evidence" value="ECO:0007669"/>
    <property type="project" value="InterPro"/>
</dbReference>
<evidence type="ECO:0000313" key="8">
    <source>
        <dbReference type="Proteomes" id="UP000028999"/>
    </source>
</evidence>
<keyword evidence="3" id="KW-0964">Secreted</keyword>
<dbReference type="InterPro" id="IPR032861">
    <property type="entry name" value="TAXi_N"/>
</dbReference>
<dbReference type="SUPFAM" id="SSF50630">
    <property type="entry name" value="Acid proteases"/>
    <property type="match status" value="1"/>
</dbReference>
<keyword evidence="4 5" id="KW-0732">Signal</keyword>
<dbReference type="FunFam" id="2.40.70.10:FF:000041">
    <property type="entry name" value="Basic 7S globulin"/>
    <property type="match status" value="1"/>
</dbReference>
<evidence type="ECO:0000313" key="7">
    <source>
        <dbReference type="EMBL" id="CDY15455.1"/>
    </source>
</evidence>
<dbReference type="GO" id="GO:0005576">
    <property type="term" value="C:extracellular region"/>
    <property type="evidence" value="ECO:0007669"/>
    <property type="project" value="UniProtKB-SubCell"/>
</dbReference>
<protein>
    <submittedName>
        <fullName evidence="7">BnaA08g27390D protein</fullName>
    </submittedName>
</protein>
<name>A0A078FLZ8_BRANA</name>
<feature type="signal peptide" evidence="5">
    <location>
        <begin position="1"/>
        <end position="25"/>
    </location>
</feature>
<gene>
    <name evidence="7" type="primary">BnaA08g27390D</name>
    <name evidence="7" type="ORF">GSBRNA2T00089623001</name>
</gene>
<dbReference type="InterPro" id="IPR032799">
    <property type="entry name" value="TAXi_C"/>
</dbReference>
<dbReference type="InterPro" id="IPR033121">
    <property type="entry name" value="PEPTIDASE_A1"/>
</dbReference>
<evidence type="ECO:0000256" key="2">
    <source>
        <dbReference type="ARBA" id="ARBA00007447"/>
    </source>
</evidence>
<dbReference type="EMBL" id="LK032055">
    <property type="protein sequence ID" value="CDY15455.1"/>
    <property type="molecule type" value="Genomic_DNA"/>
</dbReference>
<feature type="domain" description="Peptidase A1" evidence="6">
    <location>
        <begin position="54"/>
        <end position="413"/>
    </location>
</feature>
<dbReference type="InterPro" id="IPR001461">
    <property type="entry name" value="Aspartic_peptidase_A1"/>
</dbReference>
<dbReference type="InterPro" id="IPR033868">
    <property type="entry name" value="Xylanase_inhibitor_I-like"/>
</dbReference>
<dbReference type="STRING" id="3708.A0A078FLZ8"/>
<accession>A0A078FLZ8</accession>
<dbReference type="PANTHER" id="PTHR47965">
    <property type="entry name" value="ASPARTYL PROTEASE-RELATED"/>
    <property type="match status" value="1"/>
</dbReference>
<dbReference type="InterPro" id="IPR021109">
    <property type="entry name" value="Peptidase_aspartic_dom_sf"/>
</dbReference>
<evidence type="ECO:0000256" key="4">
    <source>
        <dbReference type="ARBA" id="ARBA00022729"/>
    </source>
</evidence>
<dbReference type="Gramene" id="CDY15455">
    <property type="protein sequence ID" value="CDY15455"/>
    <property type="gene ID" value="GSBRNA2T00089623001"/>
</dbReference>
<proteinExistence type="inferred from homology"/>
<dbReference type="CDD" id="cd05489">
    <property type="entry name" value="xylanase_inhibitor_I_like"/>
    <property type="match status" value="1"/>
</dbReference>
<reference evidence="7 8" key="1">
    <citation type="journal article" date="2014" name="Science">
        <title>Plant genetics. Early allopolyploid evolution in the post-Neolithic Brassica napus oilseed genome.</title>
        <authorList>
            <person name="Chalhoub B."/>
            <person name="Denoeud F."/>
            <person name="Liu S."/>
            <person name="Parkin I.A."/>
            <person name="Tang H."/>
            <person name="Wang X."/>
            <person name="Chiquet J."/>
            <person name="Belcram H."/>
            <person name="Tong C."/>
            <person name="Samans B."/>
            <person name="Correa M."/>
            <person name="Da Silva C."/>
            <person name="Just J."/>
            <person name="Falentin C."/>
            <person name="Koh C.S."/>
            <person name="Le Clainche I."/>
            <person name="Bernard M."/>
            <person name="Bento P."/>
            <person name="Noel B."/>
            <person name="Labadie K."/>
            <person name="Alberti A."/>
            <person name="Charles M."/>
            <person name="Arnaud D."/>
            <person name="Guo H."/>
            <person name="Daviaud C."/>
            <person name="Alamery S."/>
            <person name="Jabbari K."/>
            <person name="Zhao M."/>
            <person name="Edger P.P."/>
            <person name="Chelaifa H."/>
            <person name="Tack D."/>
            <person name="Lassalle G."/>
            <person name="Mestiri I."/>
            <person name="Schnel N."/>
            <person name="Le Paslier M.C."/>
            <person name="Fan G."/>
            <person name="Renault V."/>
            <person name="Bayer P.E."/>
            <person name="Golicz A.A."/>
            <person name="Manoli S."/>
            <person name="Lee T.H."/>
            <person name="Thi V.H."/>
            <person name="Chalabi S."/>
            <person name="Hu Q."/>
            <person name="Fan C."/>
            <person name="Tollenaere R."/>
            <person name="Lu Y."/>
            <person name="Battail C."/>
            <person name="Shen J."/>
            <person name="Sidebottom C.H."/>
            <person name="Wang X."/>
            <person name="Canaguier A."/>
            <person name="Chauveau A."/>
            <person name="Berard A."/>
            <person name="Deniot G."/>
            <person name="Guan M."/>
            <person name="Liu Z."/>
            <person name="Sun F."/>
            <person name="Lim Y.P."/>
            <person name="Lyons E."/>
            <person name="Town C.D."/>
            <person name="Bancroft I."/>
            <person name="Wang X."/>
            <person name="Meng J."/>
            <person name="Ma J."/>
            <person name="Pires J.C."/>
            <person name="King G.J."/>
            <person name="Brunel D."/>
            <person name="Delourme R."/>
            <person name="Renard M."/>
            <person name="Aury J.M."/>
            <person name="Adams K.L."/>
            <person name="Batley J."/>
            <person name="Snowdon R.J."/>
            <person name="Tost J."/>
            <person name="Edwards D."/>
            <person name="Zhou Y."/>
            <person name="Hua W."/>
            <person name="Sharpe A.G."/>
            <person name="Paterson A.H."/>
            <person name="Guan C."/>
            <person name="Wincker P."/>
        </authorList>
    </citation>
    <scope>NUCLEOTIDE SEQUENCE [LARGE SCALE GENOMIC DNA]</scope>
    <source>
        <strain evidence="8">cv. Darmor-bzh</strain>
    </source>
</reference>
<dbReference type="PROSITE" id="PS51767">
    <property type="entry name" value="PEPTIDASE_A1"/>
    <property type="match status" value="1"/>
</dbReference>
<keyword evidence="8" id="KW-1185">Reference proteome</keyword>
<dbReference type="PANTHER" id="PTHR47965:SF31">
    <property type="entry name" value="PEPTIDASE A1 DOMAIN-CONTAINING PROTEIN"/>
    <property type="match status" value="1"/>
</dbReference>
<sequence>MASSTYIFSALLLCIFSLSSSSSLAKQSPRPNALVLPITKDKTTLQYTTVINSGTSRNEPGTPLVAASLVFDLGGRHLWVETDTYYCHCNSPMCYRAGSHGCSRCYSDYRPGCNADPCTLTFKNPVNGMVDTGDIASEAVFIQSTNGSNPGRVVKIPSLIFSLGTRDLLNGLANGTVGMAGMGRHSVIGLPSQFAKAFGFNRKFAVCLPSSSSSGGRGVAFFGGNGPYVFLPGIKISQLTTTPLLVNPKSPEYFIGVTAIKVAEKTVPINTSLLKINGTTGLGGTKLSTVNPYTVLETSIFKAVTSAFVREATARNITRVPSVKPFGACVSTKNVVVTRLGYAVPEIQLVLQSKDVVWRIFGANSMVSVHSDVICLGFVDGGVNAETSVIIGGLQLEDNLIEIDLAKNTLGFSSTLLGRQTNCANFNFTSTA</sequence>
<evidence type="ECO:0000259" key="6">
    <source>
        <dbReference type="PROSITE" id="PS51767"/>
    </source>
</evidence>
<dbReference type="OMA" id="CTGHAEN"/>